<gene>
    <name evidence="3" type="ORF">PAEH1_01810</name>
</gene>
<accession>A0A1U9JXX0</accession>
<dbReference type="KEGG" id="phn:PAEH1_01810"/>
<dbReference type="InterPro" id="IPR021729">
    <property type="entry name" value="DUF3298"/>
</dbReference>
<reference evidence="3 4" key="1">
    <citation type="submission" date="2017-01" db="EMBL/GenBank/DDBJ databases">
        <title>Complete Genome Sequence of Paenalcaligenes hominis, Isolated from a paraplegic Patient with neurogenic bladder.</title>
        <authorList>
            <person name="Mukhopadhyay R."/>
            <person name="Joaquin J."/>
            <person name="Hogue R."/>
            <person name="Kilaru A."/>
            <person name="Jospin G."/>
            <person name="Mars K."/>
            <person name="Eisen J.A."/>
            <person name="Chaturvedi V."/>
        </authorList>
    </citation>
    <scope>NUCLEOTIDE SEQUENCE [LARGE SCALE GENOMIC DNA]</scope>
    <source>
        <strain evidence="3 4">15S00501</strain>
    </source>
</reference>
<evidence type="ECO:0000256" key="1">
    <source>
        <dbReference type="SAM" id="SignalP"/>
    </source>
</evidence>
<feature type="domain" description="DUF3298" evidence="2">
    <location>
        <begin position="171"/>
        <end position="247"/>
    </location>
</feature>
<sequence>MRSSFFRLGLITGTVFMLAACAGTPKDISLIPTQTGDITSKDGVFTQPLTLNKTKPGCKGSCARIQVDSLVFPGNRALTSYVDQQLAHMATFESRREPSASILAFMDYYWLQANDRDEVILNAKTRYRNQHITVLELGAWQYLTGAAHGMSEVRFINWDNRTNKPLTLEQIIQPNQLGAFEMQLRDAHRKWLATQEAAQENPDNYNRLWPFQMTRNVGLTDAGLVVKYNSYEIAPYSSGQPELLIPYPQLTGILQPQFLPK</sequence>
<dbReference type="OrthoDB" id="8610451at2"/>
<keyword evidence="1" id="KW-0732">Signal</keyword>
<name>A0A1U9JXX0_9BURK</name>
<dbReference type="Gene3D" id="3.30.565.40">
    <property type="entry name" value="Fervidobacterium nodosum Rt17-B1 like"/>
    <property type="match status" value="1"/>
</dbReference>
<dbReference type="EMBL" id="CP019697">
    <property type="protein sequence ID" value="AQS50604.1"/>
    <property type="molecule type" value="Genomic_DNA"/>
</dbReference>
<feature type="chain" id="PRO_5013002057" description="DUF3298 domain-containing protein" evidence="1">
    <location>
        <begin position="23"/>
        <end position="261"/>
    </location>
</feature>
<feature type="signal peptide" evidence="1">
    <location>
        <begin position="1"/>
        <end position="22"/>
    </location>
</feature>
<dbReference type="Gene3D" id="3.90.640.20">
    <property type="entry name" value="Heat-shock cognate protein, ATPase"/>
    <property type="match status" value="1"/>
</dbReference>
<evidence type="ECO:0000313" key="3">
    <source>
        <dbReference type="EMBL" id="AQS50604.1"/>
    </source>
</evidence>
<dbReference type="Proteomes" id="UP000189369">
    <property type="component" value="Chromosome"/>
</dbReference>
<dbReference type="AlphaFoldDB" id="A0A1U9JXX0"/>
<dbReference type="InterPro" id="IPR037126">
    <property type="entry name" value="PdaC/RsiV-like_sf"/>
</dbReference>
<evidence type="ECO:0000313" key="4">
    <source>
        <dbReference type="Proteomes" id="UP000189369"/>
    </source>
</evidence>
<dbReference type="Pfam" id="PF11738">
    <property type="entry name" value="DUF3298"/>
    <property type="match status" value="1"/>
</dbReference>
<dbReference type="STRING" id="643674.PAEH1_01810"/>
<proteinExistence type="predicted"/>
<evidence type="ECO:0000259" key="2">
    <source>
        <dbReference type="Pfam" id="PF11738"/>
    </source>
</evidence>
<protein>
    <recommendedName>
        <fullName evidence="2">DUF3298 domain-containing protein</fullName>
    </recommendedName>
</protein>
<dbReference type="PROSITE" id="PS51257">
    <property type="entry name" value="PROKAR_LIPOPROTEIN"/>
    <property type="match status" value="1"/>
</dbReference>
<organism evidence="3 4">
    <name type="scientific">Paenalcaligenes hominis</name>
    <dbReference type="NCBI Taxonomy" id="643674"/>
    <lineage>
        <taxon>Bacteria</taxon>
        <taxon>Pseudomonadati</taxon>
        <taxon>Pseudomonadota</taxon>
        <taxon>Betaproteobacteria</taxon>
        <taxon>Burkholderiales</taxon>
        <taxon>Alcaligenaceae</taxon>
        <taxon>Paenalcaligenes</taxon>
    </lineage>
</organism>